<accession>A0A1Y2IM59</accession>
<dbReference type="AlphaFoldDB" id="A0A1Y2IM59"/>
<feature type="compositionally biased region" description="Basic residues" evidence="1">
    <location>
        <begin position="123"/>
        <end position="132"/>
    </location>
</feature>
<feature type="compositionally biased region" description="Polar residues" evidence="1">
    <location>
        <begin position="236"/>
        <end position="263"/>
    </location>
</feature>
<evidence type="ECO:0000313" key="3">
    <source>
        <dbReference type="Proteomes" id="UP000193067"/>
    </source>
</evidence>
<feature type="compositionally biased region" description="Basic residues" evidence="1">
    <location>
        <begin position="140"/>
        <end position="151"/>
    </location>
</feature>
<sequence>MKGPGGQIDRALRRTRSFSVHVLANSAKTLKAGPVTLKNQIASKGKTVLHRRAMIHHELPAPIREESESSNGEVSFDSNSDQSSSDEGQQSQDTASSAGSSSAGSSAADSTSTAPPAAVSHTPIKRKARRTPRQSSTRSRSTRPRTSHHKSPMPPKSAPSTPERRAQPGNRSPQVKERRLSLRIRGGKAQPDEPVRYSRPACPENMISGVVFETRYENPIKAIFNSKKKGAAGGTRSPNAKTSPASSRKQSISSQKTDTSASA</sequence>
<feature type="compositionally biased region" description="Low complexity" evidence="1">
    <location>
        <begin position="75"/>
        <end position="118"/>
    </location>
</feature>
<name>A0A1Y2IM59_TRAC3</name>
<protein>
    <submittedName>
        <fullName evidence="2">Uncharacterized protein</fullName>
    </submittedName>
</protein>
<evidence type="ECO:0000256" key="1">
    <source>
        <dbReference type="SAM" id="MobiDB-lite"/>
    </source>
</evidence>
<feature type="compositionally biased region" description="Basic and acidic residues" evidence="1">
    <location>
        <begin position="58"/>
        <end position="67"/>
    </location>
</feature>
<feature type="region of interest" description="Disordered" evidence="1">
    <location>
        <begin position="224"/>
        <end position="263"/>
    </location>
</feature>
<feature type="region of interest" description="Disordered" evidence="1">
    <location>
        <begin position="58"/>
        <end position="201"/>
    </location>
</feature>
<reference evidence="2 3" key="1">
    <citation type="journal article" date="2015" name="Biotechnol. Biofuels">
        <title>Enhanced degradation of softwood versus hardwood by the white-rot fungus Pycnoporus coccineus.</title>
        <authorList>
            <person name="Couturier M."/>
            <person name="Navarro D."/>
            <person name="Chevret D."/>
            <person name="Henrissat B."/>
            <person name="Piumi F."/>
            <person name="Ruiz-Duenas F.J."/>
            <person name="Martinez A.T."/>
            <person name="Grigoriev I.V."/>
            <person name="Riley R."/>
            <person name="Lipzen A."/>
            <person name="Berrin J.G."/>
            <person name="Master E.R."/>
            <person name="Rosso M.N."/>
        </authorList>
    </citation>
    <scope>NUCLEOTIDE SEQUENCE [LARGE SCALE GENOMIC DNA]</scope>
    <source>
        <strain evidence="2 3">BRFM310</strain>
    </source>
</reference>
<gene>
    <name evidence="2" type="ORF">PYCCODRAFT_539843</name>
</gene>
<dbReference type="OrthoDB" id="2756109at2759"/>
<dbReference type="Proteomes" id="UP000193067">
    <property type="component" value="Unassembled WGS sequence"/>
</dbReference>
<evidence type="ECO:0000313" key="2">
    <source>
        <dbReference type="EMBL" id="OSD01331.1"/>
    </source>
</evidence>
<proteinExistence type="predicted"/>
<keyword evidence="3" id="KW-1185">Reference proteome</keyword>
<dbReference type="EMBL" id="KZ084112">
    <property type="protein sequence ID" value="OSD01331.1"/>
    <property type="molecule type" value="Genomic_DNA"/>
</dbReference>
<organism evidence="2 3">
    <name type="scientific">Trametes coccinea (strain BRFM310)</name>
    <name type="common">Pycnoporus coccineus</name>
    <dbReference type="NCBI Taxonomy" id="1353009"/>
    <lineage>
        <taxon>Eukaryota</taxon>
        <taxon>Fungi</taxon>
        <taxon>Dikarya</taxon>
        <taxon>Basidiomycota</taxon>
        <taxon>Agaricomycotina</taxon>
        <taxon>Agaricomycetes</taxon>
        <taxon>Polyporales</taxon>
        <taxon>Polyporaceae</taxon>
        <taxon>Trametes</taxon>
    </lineage>
</organism>